<dbReference type="GO" id="GO:0017004">
    <property type="term" value="P:cytochrome complex assembly"/>
    <property type="evidence" value="ECO:0007669"/>
    <property type="project" value="UniProtKB-KW"/>
</dbReference>
<gene>
    <name evidence="10" type="ORF">SAMN05660443_1707</name>
</gene>
<evidence type="ECO:0000256" key="4">
    <source>
        <dbReference type="ARBA" id="ARBA00022803"/>
    </source>
</evidence>
<feature type="coiled-coil region" evidence="6">
    <location>
        <begin position="38"/>
        <end position="65"/>
    </location>
</feature>
<feature type="domain" description="Cytochrome c-type biogenesis protein H TPR" evidence="9">
    <location>
        <begin position="141"/>
        <end position="270"/>
    </location>
</feature>
<dbReference type="Gene3D" id="1.25.40.10">
    <property type="entry name" value="Tetratricopeptide repeat domain"/>
    <property type="match status" value="1"/>
</dbReference>
<keyword evidence="11" id="KW-1185">Reference proteome</keyword>
<evidence type="ECO:0000313" key="10">
    <source>
        <dbReference type="EMBL" id="SFC16820.1"/>
    </source>
</evidence>
<keyword evidence="7" id="KW-0812">Transmembrane</keyword>
<comment type="subcellular location">
    <subcellularLocation>
        <location evidence="1">Cell envelope</location>
    </subcellularLocation>
</comment>
<name>A0A1I1H6P2_9GAMM</name>
<evidence type="ECO:0000259" key="8">
    <source>
        <dbReference type="Pfam" id="PF23892"/>
    </source>
</evidence>
<dbReference type="GO" id="GO:0030313">
    <property type="term" value="C:cell envelope"/>
    <property type="evidence" value="ECO:0007669"/>
    <property type="project" value="UniProtKB-SubCell"/>
</dbReference>
<feature type="transmembrane region" description="Helical" evidence="7">
    <location>
        <begin position="6"/>
        <end position="24"/>
    </location>
</feature>
<organism evidence="10 11">
    <name type="scientific">Marinospirillum celere</name>
    <dbReference type="NCBI Taxonomy" id="1122252"/>
    <lineage>
        <taxon>Bacteria</taxon>
        <taxon>Pseudomonadati</taxon>
        <taxon>Pseudomonadota</taxon>
        <taxon>Gammaproteobacteria</taxon>
        <taxon>Oceanospirillales</taxon>
        <taxon>Oceanospirillaceae</taxon>
        <taxon>Marinospirillum</taxon>
    </lineage>
</organism>
<keyword evidence="4 5" id="KW-0802">TPR repeat</keyword>
<protein>
    <submittedName>
        <fullName evidence="10">Cytochrome c-type biogenesis protein CcmH</fullName>
    </submittedName>
</protein>
<dbReference type="Pfam" id="PF23914">
    <property type="entry name" value="TPR_CcmH_CycH"/>
    <property type="match status" value="1"/>
</dbReference>
<keyword evidence="7" id="KW-0472">Membrane</keyword>
<dbReference type="RefSeq" id="WP_091961998.1">
    <property type="nucleotide sequence ID" value="NZ_FOLH01000003.1"/>
</dbReference>
<dbReference type="NCBIfam" id="TIGR03142">
    <property type="entry name" value="cytochro_ccmI"/>
    <property type="match status" value="1"/>
</dbReference>
<dbReference type="Proteomes" id="UP000199058">
    <property type="component" value="Unassembled WGS sequence"/>
</dbReference>
<feature type="repeat" description="TPR" evidence="5">
    <location>
        <begin position="163"/>
        <end position="196"/>
    </location>
</feature>
<sequence>MTGLWIGMVLLAVLTALFLIWPALRREKLTEQLLAQQNARQLANIDIYKQKLAQLEQDLEEGLIEQEDYPLYKREIEDLLLDDADGQTSKPWQLPGKKMVIAGIVLVMGAGLSSGWFVYTQVGYAPALQTYFSQQELIREGQQDFGSLLRRLEETVKANPDDIEGWSLLGRIYMDMGRLEDAADAMSELLRIRGPNARLLAQKAQALYFADGNVISSRVQDLIDQARELDANEPAVMSLLGMAAYQQQEWDDARRYWERALRRVDSADARQSLREGINETRERLGMEPLDEEGPGFTVSVSLSNAASLLVDPRATVFIFAHPQGQSGGAPVAVTRVRVSDLPATIFLSDQHAMTSDNNLSSAEEVVIQARVSHSGQPQAQEGDWQGQTEVLEVRGQQRVEVEINQQLQ</sequence>
<dbReference type="InterPro" id="IPR011990">
    <property type="entry name" value="TPR-like_helical_dom_sf"/>
</dbReference>
<dbReference type="GO" id="GO:0005886">
    <property type="term" value="C:plasma membrane"/>
    <property type="evidence" value="ECO:0007669"/>
    <property type="project" value="TreeGrafter"/>
</dbReference>
<evidence type="ECO:0000313" key="11">
    <source>
        <dbReference type="Proteomes" id="UP000199058"/>
    </source>
</evidence>
<dbReference type="InterPro" id="IPR056412">
    <property type="entry name" value="Ig_CycH"/>
</dbReference>
<dbReference type="OrthoDB" id="9776053at2"/>
<feature type="transmembrane region" description="Helical" evidence="7">
    <location>
        <begin position="99"/>
        <end position="119"/>
    </location>
</feature>
<dbReference type="InterPro" id="IPR056413">
    <property type="entry name" value="TPR_CcmH_CycH"/>
</dbReference>
<keyword evidence="6" id="KW-0175">Coiled coil</keyword>
<evidence type="ECO:0000256" key="2">
    <source>
        <dbReference type="ARBA" id="ARBA00022737"/>
    </source>
</evidence>
<dbReference type="InterPro" id="IPR019734">
    <property type="entry name" value="TPR_rpt"/>
</dbReference>
<evidence type="ECO:0000256" key="5">
    <source>
        <dbReference type="PROSITE-ProRule" id="PRU00339"/>
    </source>
</evidence>
<evidence type="ECO:0000256" key="1">
    <source>
        <dbReference type="ARBA" id="ARBA00004196"/>
    </source>
</evidence>
<dbReference type="InterPro" id="IPR051263">
    <property type="entry name" value="C-type_cytochrome_biogenesis"/>
</dbReference>
<feature type="domain" description="Cytochrome c-type biogenesis protein H Ig-like" evidence="8">
    <location>
        <begin position="297"/>
        <end position="404"/>
    </location>
</feature>
<dbReference type="EMBL" id="FOLH01000003">
    <property type="protein sequence ID" value="SFC16820.1"/>
    <property type="molecule type" value="Genomic_DNA"/>
</dbReference>
<dbReference type="STRING" id="1122252.SAMN05660443_1707"/>
<evidence type="ECO:0000256" key="7">
    <source>
        <dbReference type="SAM" id="Phobius"/>
    </source>
</evidence>
<evidence type="ECO:0000259" key="9">
    <source>
        <dbReference type="Pfam" id="PF23914"/>
    </source>
</evidence>
<reference evidence="10 11" key="1">
    <citation type="submission" date="2016-10" db="EMBL/GenBank/DDBJ databases">
        <authorList>
            <person name="de Groot N.N."/>
        </authorList>
    </citation>
    <scope>NUCLEOTIDE SEQUENCE [LARGE SCALE GENOMIC DNA]</scope>
    <source>
        <strain evidence="10 11">DSM 18438</strain>
    </source>
</reference>
<dbReference type="PANTHER" id="PTHR47870:SF4">
    <property type="entry name" value="CYTOCHROME C-TYPE BIOGENESIS PROTEIN CYCH"/>
    <property type="match status" value="1"/>
</dbReference>
<dbReference type="Pfam" id="PF23892">
    <property type="entry name" value="Ig_CycH"/>
    <property type="match status" value="1"/>
</dbReference>
<dbReference type="SMART" id="SM00028">
    <property type="entry name" value="TPR"/>
    <property type="match status" value="2"/>
</dbReference>
<dbReference type="PROSITE" id="PS50005">
    <property type="entry name" value="TPR"/>
    <property type="match status" value="1"/>
</dbReference>
<keyword evidence="7" id="KW-1133">Transmembrane helix</keyword>
<keyword evidence="3" id="KW-0201">Cytochrome c-type biogenesis</keyword>
<accession>A0A1I1H6P2</accession>
<dbReference type="InterPro" id="IPR017560">
    <property type="entry name" value="Cyt_c_biogenesis_CcmI"/>
</dbReference>
<proteinExistence type="predicted"/>
<keyword evidence="2" id="KW-0677">Repeat</keyword>
<dbReference type="SUPFAM" id="SSF48452">
    <property type="entry name" value="TPR-like"/>
    <property type="match status" value="1"/>
</dbReference>
<evidence type="ECO:0000256" key="6">
    <source>
        <dbReference type="SAM" id="Coils"/>
    </source>
</evidence>
<dbReference type="AlphaFoldDB" id="A0A1I1H6P2"/>
<dbReference type="PANTHER" id="PTHR47870">
    <property type="entry name" value="CYTOCHROME C-TYPE BIOGENESIS PROTEIN CCMH"/>
    <property type="match status" value="1"/>
</dbReference>
<evidence type="ECO:0000256" key="3">
    <source>
        <dbReference type="ARBA" id="ARBA00022748"/>
    </source>
</evidence>